<evidence type="ECO:0000259" key="10">
    <source>
        <dbReference type="PROSITE" id="PS50042"/>
    </source>
</evidence>
<dbReference type="OrthoDB" id="421226at2759"/>
<dbReference type="Gene3D" id="1.10.287.70">
    <property type="match status" value="1"/>
</dbReference>
<reference evidence="11 12" key="1">
    <citation type="submission" date="2014-06" db="EMBL/GenBank/DDBJ databases">
        <authorList>
            <person name="Swart Estienne"/>
        </authorList>
    </citation>
    <scope>NUCLEOTIDE SEQUENCE [LARGE SCALE GENOMIC DNA]</scope>
    <source>
        <strain evidence="11 12">130c</strain>
    </source>
</reference>
<evidence type="ECO:0000256" key="4">
    <source>
        <dbReference type="ARBA" id="ARBA00022989"/>
    </source>
</evidence>
<feature type="coiled-coil region" evidence="7">
    <location>
        <begin position="793"/>
        <end position="833"/>
    </location>
</feature>
<feature type="transmembrane region" description="Helical" evidence="9">
    <location>
        <begin position="160"/>
        <end position="179"/>
    </location>
</feature>
<accession>A0A077ZYT3</accession>
<feature type="compositionally biased region" description="Polar residues" evidence="8">
    <location>
        <begin position="940"/>
        <end position="952"/>
    </location>
</feature>
<feature type="region of interest" description="Disordered" evidence="8">
    <location>
        <begin position="940"/>
        <end position="968"/>
    </location>
</feature>
<dbReference type="Pfam" id="PF00027">
    <property type="entry name" value="cNMP_binding"/>
    <property type="match status" value="1"/>
</dbReference>
<evidence type="ECO:0000256" key="2">
    <source>
        <dbReference type="ARBA" id="ARBA00022448"/>
    </source>
</evidence>
<feature type="transmembrane region" description="Helical" evidence="9">
    <location>
        <begin position="311"/>
        <end position="334"/>
    </location>
</feature>
<feature type="compositionally biased region" description="Polar residues" evidence="8">
    <location>
        <begin position="854"/>
        <end position="877"/>
    </location>
</feature>
<dbReference type="InterPro" id="IPR005821">
    <property type="entry name" value="Ion_trans_dom"/>
</dbReference>
<dbReference type="Gene3D" id="2.60.120.10">
    <property type="entry name" value="Jelly Rolls"/>
    <property type="match status" value="1"/>
</dbReference>
<dbReference type="AlphaFoldDB" id="A0A077ZYT3"/>
<feature type="coiled-coil region" evidence="7">
    <location>
        <begin position="662"/>
        <end position="700"/>
    </location>
</feature>
<feature type="transmembrane region" description="Helical" evidence="9">
    <location>
        <begin position="281"/>
        <end position="299"/>
    </location>
</feature>
<keyword evidence="7" id="KW-0175">Coiled coil</keyword>
<evidence type="ECO:0000313" key="12">
    <source>
        <dbReference type="Proteomes" id="UP000039865"/>
    </source>
</evidence>
<keyword evidence="3 9" id="KW-0812">Transmembrane</keyword>
<evidence type="ECO:0000313" key="11">
    <source>
        <dbReference type="EMBL" id="CDW74307.1"/>
    </source>
</evidence>
<name>A0A077ZYT3_STYLE</name>
<dbReference type="InterPro" id="IPR014710">
    <property type="entry name" value="RmlC-like_jellyroll"/>
</dbReference>
<dbReference type="EMBL" id="CCKQ01003203">
    <property type="protein sequence ID" value="CDW74307.1"/>
    <property type="molecule type" value="Genomic_DNA"/>
</dbReference>
<feature type="domain" description="Cyclic nucleotide-binding" evidence="10">
    <location>
        <begin position="483"/>
        <end position="585"/>
    </location>
</feature>
<proteinExistence type="predicted"/>
<dbReference type="InParanoid" id="A0A077ZYT3"/>
<dbReference type="PANTHER" id="PTHR10217">
    <property type="entry name" value="VOLTAGE AND LIGAND GATED POTASSIUM CHANNEL"/>
    <property type="match status" value="1"/>
</dbReference>
<feature type="compositionally biased region" description="Basic and acidic residues" evidence="8">
    <location>
        <begin position="956"/>
        <end position="968"/>
    </location>
</feature>
<dbReference type="InterPro" id="IPR050818">
    <property type="entry name" value="KCNH_animal-type"/>
</dbReference>
<keyword evidence="2" id="KW-0813">Transport</keyword>
<keyword evidence="12" id="KW-1185">Reference proteome</keyword>
<feature type="region of interest" description="Disordered" evidence="8">
    <location>
        <begin position="845"/>
        <end position="877"/>
    </location>
</feature>
<dbReference type="SUPFAM" id="SSF51206">
    <property type="entry name" value="cAMP-binding domain-like"/>
    <property type="match status" value="2"/>
</dbReference>
<dbReference type="GO" id="GO:0042391">
    <property type="term" value="P:regulation of membrane potential"/>
    <property type="evidence" value="ECO:0007669"/>
    <property type="project" value="TreeGrafter"/>
</dbReference>
<dbReference type="PROSITE" id="PS50042">
    <property type="entry name" value="CNMP_BINDING_3"/>
    <property type="match status" value="1"/>
</dbReference>
<dbReference type="PANTHER" id="PTHR10217:SF435">
    <property type="entry name" value="POTASSIUM VOLTAGE-GATED CHANNEL PROTEIN EAG"/>
    <property type="match status" value="1"/>
</dbReference>
<comment type="subcellular location">
    <subcellularLocation>
        <location evidence="1">Membrane</location>
        <topology evidence="1">Multi-pass membrane protein</topology>
    </subcellularLocation>
</comment>
<gene>
    <name evidence="11" type="primary">Contig13693.g14598</name>
    <name evidence="11" type="ORF">STYLEM_3301</name>
</gene>
<organism evidence="11 12">
    <name type="scientific">Stylonychia lemnae</name>
    <name type="common">Ciliate</name>
    <dbReference type="NCBI Taxonomy" id="5949"/>
    <lineage>
        <taxon>Eukaryota</taxon>
        <taxon>Sar</taxon>
        <taxon>Alveolata</taxon>
        <taxon>Ciliophora</taxon>
        <taxon>Intramacronucleata</taxon>
        <taxon>Spirotrichea</taxon>
        <taxon>Stichotrichia</taxon>
        <taxon>Sporadotrichida</taxon>
        <taxon>Oxytrichidae</taxon>
        <taxon>Stylonychinae</taxon>
        <taxon>Stylonychia</taxon>
    </lineage>
</organism>
<evidence type="ECO:0000256" key="3">
    <source>
        <dbReference type="ARBA" id="ARBA00022692"/>
    </source>
</evidence>
<dbReference type="CDD" id="cd00038">
    <property type="entry name" value="CAP_ED"/>
    <property type="match status" value="1"/>
</dbReference>
<dbReference type="SUPFAM" id="SSF81324">
    <property type="entry name" value="Voltage-gated potassium channels"/>
    <property type="match status" value="1"/>
</dbReference>
<evidence type="ECO:0000256" key="6">
    <source>
        <dbReference type="ARBA" id="ARBA00023136"/>
    </source>
</evidence>
<sequence length="994" mass="115436">MKITPIDHALQLLMVPQLNSKLNHQTLYDPQEYTNRTSRTKESVHKTFQLFVYPEDDSSDADDGEVHKQPSMHSVLYNKLKLGNVLKIQKARDVLKIRGRTNTEDLILRNQAKKQKHRYMIRHDSKLKQLWDAFIIACAILNSVLIPFSLAFEPSFTKGSIYKAVVLTIDGIFFVDIIVQFRSSTVNILTGEEISDPNKVAIQYLTSFRFWLDLLSSIPFDKLGNSKLLVIFGMLKIVRLSRIGKLIDSINIISQTKTNKTWIPPSETLTLGAKYWDSDDILMKYCTVLYYGVLMYLINETAPTVLYERQFVQIVAVFSVIVNTNIFGTITVLVGELNKKQVQFQEQHDAASTAMSNLQLPLDIQLEVKRHMVINELTKDEPEELQNFLNNISESLKQKVQILVMTRVMKDNHIIINISSSNLMIVLEQIVSNMELILTSPEEELIRENETVDCKLTIINHYLENPNMYFIAIGGCTVYQVPHFEFMKEDDKNSLQFNFELVTYQAGDHLQRPGDIPDSMMIIQKGVVDLYTKFNSKHNFSIMYLRQGAVLNHTLFLFKQPAMIPIKCLTKVQALVLTFEKVQQLRNKNPNSSLSTELKTLEEKMSKTGFNKLFLDYIIGPNYESDEWAKVDKRSEHTRQLKNASIYLLADFREKNKKPQVNEILAQMIQEKKNQIKQQKQRLGELMKQQKNKNKDQDQEQEAKIDYIDSQQVKGILHFVHELEKTVDFQGLCIQRLQHQLNTRVLNPNQQSNLRRKIQTNQRASINRDQTDAVYLNQQKDFVRDEELNWLIGEQNKQRKNEELKQMKDLKNNQSLKKNGMIEDEELRELERQLAYVETGTDFKQAKGLKSNHQKNQSQTLKMNSPLKQPKSPTSSKNLLDASMISAKQILIKQKLYRQQEEYAKDSFCGLDDLEKDIKEMGLDISEDNKLETSNQLINSKYKTNQTNSKSPLKQAESDWDNKTQDQKDNEKFITKNYQINENLWQTGEENIQF</sequence>
<evidence type="ECO:0000256" key="9">
    <source>
        <dbReference type="SAM" id="Phobius"/>
    </source>
</evidence>
<feature type="transmembrane region" description="Helical" evidence="9">
    <location>
        <begin position="130"/>
        <end position="148"/>
    </location>
</feature>
<dbReference type="SMART" id="SM00100">
    <property type="entry name" value="cNMP"/>
    <property type="match status" value="1"/>
</dbReference>
<evidence type="ECO:0000256" key="7">
    <source>
        <dbReference type="SAM" id="Coils"/>
    </source>
</evidence>
<dbReference type="GO" id="GO:0005249">
    <property type="term" value="F:voltage-gated potassium channel activity"/>
    <property type="evidence" value="ECO:0007669"/>
    <property type="project" value="TreeGrafter"/>
</dbReference>
<dbReference type="Pfam" id="PF00520">
    <property type="entry name" value="Ion_trans"/>
    <property type="match status" value="1"/>
</dbReference>
<keyword evidence="5" id="KW-0406">Ion transport</keyword>
<evidence type="ECO:0000256" key="5">
    <source>
        <dbReference type="ARBA" id="ARBA00023065"/>
    </source>
</evidence>
<dbReference type="GO" id="GO:0005886">
    <property type="term" value="C:plasma membrane"/>
    <property type="evidence" value="ECO:0007669"/>
    <property type="project" value="TreeGrafter"/>
</dbReference>
<keyword evidence="4 9" id="KW-1133">Transmembrane helix</keyword>
<protein>
    <recommendedName>
        <fullName evidence="10">Cyclic nucleotide-binding domain-containing protein</fullName>
    </recommendedName>
</protein>
<evidence type="ECO:0000256" key="8">
    <source>
        <dbReference type="SAM" id="MobiDB-lite"/>
    </source>
</evidence>
<dbReference type="InterPro" id="IPR000595">
    <property type="entry name" value="cNMP-bd_dom"/>
</dbReference>
<dbReference type="InterPro" id="IPR018490">
    <property type="entry name" value="cNMP-bd_dom_sf"/>
</dbReference>
<dbReference type="Proteomes" id="UP000039865">
    <property type="component" value="Unassembled WGS sequence"/>
</dbReference>
<evidence type="ECO:0000256" key="1">
    <source>
        <dbReference type="ARBA" id="ARBA00004141"/>
    </source>
</evidence>
<keyword evidence="6 9" id="KW-0472">Membrane</keyword>